<dbReference type="GO" id="GO:0006281">
    <property type="term" value="P:DNA repair"/>
    <property type="evidence" value="ECO:0007669"/>
    <property type="project" value="TreeGrafter"/>
</dbReference>
<dbReference type="FunCoup" id="B2WCW2">
    <property type="interactions" value="66"/>
</dbReference>
<dbReference type="HOGENOM" id="CLU_023057_2_1_1"/>
<feature type="region of interest" description="Disordered" evidence="1">
    <location>
        <begin position="220"/>
        <end position="254"/>
    </location>
</feature>
<reference evidence="4" key="1">
    <citation type="journal article" date="2013" name="G3 (Bethesda)">
        <title>Comparative genomics of a plant-pathogenic fungus, Pyrenophora tritici-repentis, reveals transduplication and the impact of repeat elements on pathogenicity and population divergence.</title>
        <authorList>
            <person name="Manning V.A."/>
            <person name="Pandelova I."/>
            <person name="Dhillon B."/>
            <person name="Wilhelm L.J."/>
            <person name="Goodwin S.B."/>
            <person name="Berlin A.M."/>
            <person name="Figueroa M."/>
            <person name="Freitag M."/>
            <person name="Hane J.K."/>
            <person name="Henrissat B."/>
            <person name="Holman W.H."/>
            <person name="Kodira C.D."/>
            <person name="Martin J."/>
            <person name="Oliver R.P."/>
            <person name="Robbertse B."/>
            <person name="Schackwitz W."/>
            <person name="Schwartz D.C."/>
            <person name="Spatafora J.W."/>
            <person name="Turgeon B.G."/>
            <person name="Yandava C."/>
            <person name="Young S."/>
            <person name="Zhou S."/>
            <person name="Zeng Q."/>
            <person name="Grigoriev I.V."/>
            <person name="Ma L.-J."/>
            <person name="Ciuffetti L.M."/>
        </authorList>
    </citation>
    <scope>NUCLEOTIDE SEQUENCE [LARGE SCALE GENOMIC DNA]</scope>
    <source>
        <strain evidence="4">Pt-1C-BFP</strain>
    </source>
</reference>
<accession>B2WCW2</accession>
<dbReference type="InParanoid" id="B2WCW2"/>
<organism evidence="3 4">
    <name type="scientific">Pyrenophora tritici-repentis (strain Pt-1C-BFP)</name>
    <name type="common">Wheat tan spot fungus</name>
    <name type="synonym">Drechslera tritici-repentis</name>
    <dbReference type="NCBI Taxonomy" id="426418"/>
    <lineage>
        <taxon>Eukaryota</taxon>
        <taxon>Fungi</taxon>
        <taxon>Dikarya</taxon>
        <taxon>Ascomycota</taxon>
        <taxon>Pezizomycotina</taxon>
        <taxon>Dothideomycetes</taxon>
        <taxon>Pleosporomycetidae</taxon>
        <taxon>Pleosporales</taxon>
        <taxon>Pleosporineae</taxon>
        <taxon>Pleosporaceae</taxon>
        <taxon>Pyrenophora</taxon>
    </lineage>
</organism>
<dbReference type="Pfam" id="PF08325">
    <property type="entry name" value="WLM"/>
    <property type="match status" value="1"/>
</dbReference>
<gene>
    <name evidence="3" type="ORF">PTRG_07821</name>
</gene>
<evidence type="ECO:0000313" key="4">
    <source>
        <dbReference type="Proteomes" id="UP000001471"/>
    </source>
</evidence>
<dbReference type="eggNOG" id="KOG1558">
    <property type="taxonomic scope" value="Eukaryota"/>
</dbReference>
<feature type="compositionally biased region" description="Basic and acidic residues" evidence="1">
    <location>
        <begin position="120"/>
        <end position="129"/>
    </location>
</feature>
<dbReference type="OMA" id="ANDEVWC"/>
<dbReference type="AlphaFoldDB" id="B2WCW2"/>
<name>B2WCW2_PYRTR</name>
<protein>
    <recommendedName>
        <fullName evidence="2">WLM domain-containing protein</fullName>
    </recommendedName>
</protein>
<dbReference type="PROSITE" id="PS51397">
    <property type="entry name" value="WLM"/>
    <property type="match status" value="1"/>
</dbReference>
<dbReference type="GO" id="GO:0005634">
    <property type="term" value="C:nucleus"/>
    <property type="evidence" value="ECO:0007669"/>
    <property type="project" value="TreeGrafter"/>
</dbReference>
<feature type="region of interest" description="Disordered" evidence="1">
    <location>
        <begin position="120"/>
        <end position="150"/>
    </location>
</feature>
<evidence type="ECO:0000313" key="3">
    <source>
        <dbReference type="EMBL" id="EDU50740.1"/>
    </source>
</evidence>
<evidence type="ECO:0000259" key="2">
    <source>
        <dbReference type="PROSITE" id="PS51397"/>
    </source>
</evidence>
<dbReference type="EMBL" id="DS231622">
    <property type="protein sequence ID" value="EDU50740.1"/>
    <property type="molecule type" value="Genomic_DNA"/>
</dbReference>
<dbReference type="GO" id="GO:0008237">
    <property type="term" value="F:metallopeptidase activity"/>
    <property type="evidence" value="ECO:0007669"/>
    <property type="project" value="TreeGrafter"/>
</dbReference>
<feature type="compositionally biased region" description="Polar residues" evidence="1">
    <location>
        <begin position="232"/>
        <end position="254"/>
    </location>
</feature>
<dbReference type="STRING" id="426418.B2WCW2"/>
<dbReference type="Proteomes" id="UP000001471">
    <property type="component" value="Unassembled WGS sequence"/>
</dbReference>
<sequence>MVKPMMRKRGWKVGTLAEFLPDEPQLLGLNINRTERILIRLRYHYDSRQFLSMEQITDTLLHELCHIVFGPHNVDFNNLWNELRDEHQSLLMKGYTGEGFLSQGQKLGGRRIPLDEMRRQARKAAEKRKATTNSNSGGHRLGGTRPGGRDIDMRKVIADAASRRSSITEGCASGSSDAGRLVNQQEQDGFRTRAEQDDANDWAIAQALQDLMYDEEMQRLGAPTGSGGLSWDPQNGLQFDSNPPSRTASPAQNSSGVRCIIHSTTLLARSVAWNNHPSRYLNTGASHRDTRRLVYRDHHRSLG</sequence>
<evidence type="ECO:0000256" key="1">
    <source>
        <dbReference type="SAM" id="MobiDB-lite"/>
    </source>
</evidence>
<dbReference type="OrthoDB" id="261960at2759"/>
<dbReference type="PANTHER" id="PTHR46622">
    <property type="entry name" value="DNA-DEPENDENT METALLOPROTEASE WSS1"/>
    <property type="match status" value="1"/>
</dbReference>
<dbReference type="PANTHER" id="PTHR46622:SF1">
    <property type="entry name" value="DNA-DEPENDENT METALLOPROTEASE WSS1"/>
    <property type="match status" value="1"/>
</dbReference>
<feature type="domain" description="WLM" evidence="2">
    <location>
        <begin position="1"/>
        <end position="130"/>
    </location>
</feature>
<proteinExistence type="predicted"/>
<dbReference type="InterPro" id="IPR013536">
    <property type="entry name" value="WLM_dom"/>
</dbReference>
<dbReference type="InterPro" id="IPR053000">
    <property type="entry name" value="WSS1-like_metalloprotease"/>
</dbReference>